<organism evidence="1 2">
    <name type="scientific">Roseisolibacter agri</name>
    <dbReference type="NCBI Taxonomy" id="2014610"/>
    <lineage>
        <taxon>Bacteria</taxon>
        <taxon>Pseudomonadati</taxon>
        <taxon>Gemmatimonadota</taxon>
        <taxon>Gemmatimonadia</taxon>
        <taxon>Gemmatimonadales</taxon>
        <taxon>Gemmatimonadaceae</taxon>
        <taxon>Roseisolibacter</taxon>
    </lineage>
</organism>
<reference evidence="1" key="1">
    <citation type="submission" date="2022-08" db="EMBL/GenBank/DDBJ databases">
        <title>Draft genome sequencing of Roseisolibacter agri AW1220.</title>
        <authorList>
            <person name="Tobiishi Y."/>
            <person name="Tonouchi A."/>
        </authorList>
    </citation>
    <scope>NUCLEOTIDE SEQUENCE</scope>
    <source>
        <strain evidence="1">AW1220</strain>
    </source>
</reference>
<dbReference type="SUPFAM" id="SSF56112">
    <property type="entry name" value="Protein kinase-like (PK-like)"/>
    <property type="match status" value="1"/>
</dbReference>
<dbReference type="Proteomes" id="UP001161325">
    <property type="component" value="Unassembled WGS sequence"/>
</dbReference>
<sequence length="282" mass="30532">MSALLDAAPAGHVRLAVRGATLVCRADLADDLARAIAEHGSLTAFARAQPGRRELRGRAAAWAVSLPGGDAVVVRHSWHGGLLARVTRDLFVAPSRAPHELALSERLRAAGVRTPEVVAYALYPAGPGLVRADVMTRLVPDAQDLAALLRTLPLMRDPRGPWVRATGALLHALAHSGVRHPDLNLKNVLVTPAPRAEDPDALDAWVLDLDVARQKEAASDARRHVIGEANLRRLERSIHKWRTQRGLAVSDLELDCLRLMARRGPDAHVDLVWRPGHNSGTT</sequence>
<evidence type="ECO:0008006" key="3">
    <source>
        <dbReference type="Google" id="ProtNLM"/>
    </source>
</evidence>
<keyword evidence="2" id="KW-1185">Reference proteome</keyword>
<protein>
    <recommendedName>
        <fullName evidence="3">3-deoxy-D-manno-octulosonic acid kinase</fullName>
    </recommendedName>
</protein>
<dbReference type="InterPro" id="IPR011009">
    <property type="entry name" value="Kinase-like_dom_sf"/>
</dbReference>
<dbReference type="AlphaFoldDB" id="A0AA37QDY4"/>
<dbReference type="EMBL" id="BRXS01000007">
    <property type="protein sequence ID" value="GLC28006.1"/>
    <property type="molecule type" value="Genomic_DNA"/>
</dbReference>
<name>A0AA37QDY4_9BACT</name>
<evidence type="ECO:0000313" key="1">
    <source>
        <dbReference type="EMBL" id="GLC28006.1"/>
    </source>
</evidence>
<evidence type="ECO:0000313" key="2">
    <source>
        <dbReference type="Proteomes" id="UP001161325"/>
    </source>
</evidence>
<dbReference type="RefSeq" id="WP_284352433.1">
    <property type="nucleotide sequence ID" value="NZ_BRXS01000007.1"/>
</dbReference>
<proteinExistence type="predicted"/>
<gene>
    <name evidence="1" type="ORF">rosag_45190</name>
</gene>
<dbReference type="Pfam" id="PF06293">
    <property type="entry name" value="Kdo"/>
    <property type="match status" value="1"/>
</dbReference>
<accession>A0AA37QDY4</accession>
<comment type="caution">
    <text evidence="1">The sequence shown here is derived from an EMBL/GenBank/DDBJ whole genome shotgun (WGS) entry which is preliminary data.</text>
</comment>